<protein>
    <submittedName>
        <fullName evidence="3">Unplaced genomic scaffold PAXINscaffold_74, whole genome shotgun sequence</fullName>
    </submittedName>
</protein>
<evidence type="ECO:0000256" key="1">
    <source>
        <dbReference type="SAM" id="MobiDB-lite"/>
    </source>
</evidence>
<sequence>MHRPTRRPKRYKRPPSSLYLSTDISSSSRAVNRLTTSTDLLEAHAEDPNDVRHRRGTSLDAIRGATLVALVVVTIILYFTLWELERSSFALLPSRNPLVVLSNDTVSRSVSLELEASMPAVATNPQASNVEQWNTPLNRDATPSKKPDRPTRNAWPPLITRVPDEQNENPNEIDNELLDRVIQAIDCDVWCINSSL</sequence>
<gene>
    <name evidence="3" type="ORF">PAXINDRAFT_16235</name>
</gene>
<evidence type="ECO:0000256" key="2">
    <source>
        <dbReference type="SAM" id="Phobius"/>
    </source>
</evidence>
<reference evidence="4" key="2">
    <citation type="submission" date="2015-01" db="EMBL/GenBank/DDBJ databases">
        <title>Evolutionary Origins and Diversification of the Mycorrhizal Mutualists.</title>
        <authorList>
            <consortium name="DOE Joint Genome Institute"/>
            <consortium name="Mycorrhizal Genomics Consortium"/>
            <person name="Kohler A."/>
            <person name="Kuo A."/>
            <person name="Nagy L.G."/>
            <person name="Floudas D."/>
            <person name="Copeland A."/>
            <person name="Barry K.W."/>
            <person name="Cichocki N."/>
            <person name="Veneault-Fourrey C."/>
            <person name="LaButti K."/>
            <person name="Lindquist E.A."/>
            <person name="Lipzen A."/>
            <person name="Lundell T."/>
            <person name="Morin E."/>
            <person name="Murat C."/>
            <person name="Riley R."/>
            <person name="Ohm R."/>
            <person name="Sun H."/>
            <person name="Tunlid A."/>
            <person name="Henrissat B."/>
            <person name="Grigoriev I.V."/>
            <person name="Hibbett D.S."/>
            <person name="Martin F."/>
        </authorList>
    </citation>
    <scope>NUCLEOTIDE SEQUENCE [LARGE SCALE GENOMIC DNA]</scope>
    <source>
        <strain evidence="4">ATCC 200175</strain>
    </source>
</reference>
<proteinExistence type="predicted"/>
<dbReference type="OrthoDB" id="10399727at2759"/>
<keyword evidence="2" id="KW-0812">Transmembrane</keyword>
<dbReference type="AlphaFoldDB" id="A0A0C9TSG8"/>
<organism evidence="3 4">
    <name type="scientific">Paxillus involutus ATCC 200175</name>
    <dbReference type="NCBI Taxonomy" id="664439"/>
    <lineage>
        <taxon>Eukaryota</taxon>
        <taxon>Fungi</taxon>
        <taxon>Dikarya</taxon>
        <taxon>Basidiomycota</taxon>
        <taxon>Agaricomycotina</taxon>
        <taxon>Agaricomycetes</taxon>
        <taxon>Agaricomycetidae</taxon>
        <taxon>Boletales</taxon>
        <taxon>Paxilineae</taxon>
        <taxon>Paxillaceae</taxon>
        <taxon>Paxillus</taxon>
    </lineage>
</organism>
<keyword evidence="2" id="KW-1133">Transmembrane helix</keyword>
<feature type="transmembrane region" description="Helical" evidence="2">
    <location>
        <begin position="61"/>
        <end position="82"/>
    </location>
</feature>
<feature type="region of interest" description="Disordered" evidence="1">
    <location>
        <begin position="134"/>
        <end position="169"/>
    </location>
</feature>
<name>A0A0C9TSG8_PAXIN</name>
<evidence type="ECO:0000313" key="3">
    <source>
        <dbReference type="EMBL" id="KIJ10767.1"/>
    </source>
</evidence>
<evidence type="ECO:0000313" key="4">
    <source>
        <dbReference type="Proteomes" id="UP000053647"/>
    </source>
</evidence>
<keyword evidence="2" id="KW-0472">Membrane</keyword>
<dbReference type="HOGENOM" id="CLU_1536162_0_0_1"/>
<accession>A0A0C9TSG8</accession>
<dbReference type="Proteomes" id="UP000053647">
    <property type="component" value="Unassembled WGS sequence"/>
</dbReference>
<reference evidence="3 4" key="1">
    <citation type="submission" date="2014-06" db="EMBL/GenBank/DDBJ databases">
        <authorList>
            <consortium name="DOE Joint Genome Institute"/>
            <person name="Kuo A."/>
            <person name="Kohler A."/>
            <person name="Nagy L.G."/>
            <person name="Floudas D."/>
            <person name="Copeland A."/>
            <person name="Barry K.W."/>
            <person name="Cichocki N."/>
            <person name="Veneault-Fourrey C."/>
            <person name="LaButti K."/>
            <person name="Lindquist E.A."/>
            <person name="Lipzen A."/>
            <person name="Lundell T."/>
            <person name="Morin E."/>
            <person name="Murat C."/>
            <person name="Sun H."/>
            <person name="Tunlid A."/>
            <person name="Henrissat B."/>
            <person name="Grigoriev I.V."/>
            <person name="Hibbett D.S."/>
            <person name="Martin F."/>
            <person name="Nordberg H.P."/>
            <person name="Cantor M.N."/>
            <person name="Hua S.X."/>
        </authorList>
    </citation>
    <scope>NUCLEOTIDE SEQUENCE [LARGE SCALE GENOMIC DNA]</scope>
    <source>
        <strain evidence="3 4">ATCC 200175</strain>
    </source>
</reference>
<feature type="compositionally biased region" description="Basic and acidic residues" evidence="1">
    <location>
        <begin position="142"/>
        <end position="151"/>
    </location>
</feature>
<dbReference type="EMBL" id="KN819396">
    <property type="protein sequence ID" value="KIJ10767.1"/>
    <property type="molecule type" value="Genomic_DNA"/>
</dbReference>
<keyword evidence="4" id="KW-1185">Reference proteome</keyword>